<evidence type="ECO:0000313" key="1">
    <source>
        <dbReference type="EMBL" id="NIJ02024.1"/>
    </source>
</evidence>
<dbReference type="Proteomes" id="UP000802392">
    <property type="component" value="Unassembled WGS sequence"/>
</dbReference>
<dbReference type="InterPro" id="IPR003673">
    <property type="entry name" value="CoA-Trfase_fam_III"/>
</dbReference>
<dbReference type="PANTHER" id="PTHR48228">
    <property type="entry name" value="SUCCINYL-COA--D-CITRAMALATE COA-TRANSFERASE"/>
    <property type="match status" value="1"/>
</dbReference>
<dbReference type="EMBL" id="JAAOZD010000004">
    <property type="protein sequence ID" value="NIJ02024.1"/>
    <property type="molecule type" value="Genomic_DNA"/>
</dbReference>
<gene>
    <name evidence="1" type="ORF">FHR86_002356</name>
</gene>
<dbReference type="RefSeq" id="WP_338112565.1">
    <property type="nucleotide sequence ID" value="NZ_BAAAVO010000001.1"/>
</dbReference>
<dbReference type="Gene3D" id="3.40.50.10540">
    <property type="entry name" value="Crotonobetainyl-coa:carnitine coa-transferase, domain 1"/>
    <property type="match status" value="1"/>
</dbReference>
<name>A0ABX0THL3_9MICC</name>
<dbReference type="PANTHER" id="PTHR48228:SF4">
    <property type="entry name" value="BLR3030 PROTEIN"/>
    <property type="match status" value="1"/>
</dbReference>
<accession>A0ABX0THL3</accession>
<reference evidence="1 2" key="1">
    <citation type="submission" date="2020-03" db="EMBL/GenBank/DDBJ databases">
        <title>Genomic Encyclopedia of Type Strains, Phase III (KMG-III): the genomes of soil and plant-associated and newly described type strains.</title>
        <authorList>
            <person name="Whitman W."/>
        </authorList>
    </citation>
    <scope>NUCLEOTIDE SEQUENCE [LARGE SCALE GENOMIC DNA]</scope>
    <source>
        <strain evidence="1 2">CECT 4207</strain>
    </source>
</reference>
<dbReference type="SUPFAM" id="SSF89796">
    <property type="entry name" value="CoA-transferase family III (CaiB/BaiF)"/>
    <property type="match status" value="2"/>
</dbReference>
<protein>
    <submittedName>
        <fullName evidence="1">Crotonobetainyl-CoA:carnitine CoA-transferase CaiB-like acyl-CoA transferase</fullName>
    </submittedName>
</protein>
<proteinExistence type="predicted"/>
<sequence>MEGLALGSVRAAATALTALTGGTAEYSVTSAGTAAAFNSLMHLRIDGRTPEGFAPLSGFRRTSDGLIRLHANYPHHAARLLEALSATDADGVERALLHLTSREAEDAIAATGGVAAAVRARDEWVETEMHAAAASGPWISFTAPGPATTVSGSPWRPSKDPARPLTGLRVLDFTRVIAGPTATRLLGALGADVLRIDPPGLPELPDAFIDSGFDKRSAVADLGDAGVRTAVSSLLQTADVVITGYRNGGLDRFGLGSEALLAARPGLIVGVLTAWGAAGPWSRRRGFDSLVQAASGIAHRYGREGDSDWMPGVLPVQALDHATGYGLAAGILALLTERLSTGAGGAVLLSLARTAEELFRLPPASSNARREALAAPDCLETRSTYGKLGFVGPPLLVNDAPLHYAQPPVRYGSSALSWQ</sequence>
<dbReference type="InterPro" id="IPR023606">
    <property type="entry name" value="CoA-Trfase_III_dom_1_sf"/>
</dbReference>
<comment type="caution">
    <text evidence="1">The sequence shown here is derived from an EMBL/GenBank/DDBJ whole genome shotgun (WGS) entry which is preliminary data.</text>
</comment>
<organism evidence="1 2">
    <name type="scientific">Paenarthrobacter ilicis</name>
    <dbReference type="NCBI Taxonomy" id="43665"/>
    <lineage>
        <taxon>Bacteria</taxon>
        <taxon>Bacillati</taxon>
        <taxon>Actinomycetota</taxon>
        <taxon>Actinomycetes</taxon>
        <taxon>Micrococcales</taxon>
        <taxon>Micrococcaceae</taxon>
        <taxon>Paenarthrobacter</taxon>
    </lineage>
</organism>
<dbReference type="Pfam" id="PF02515">
    <property type="entry name" value="CoA_transf_3"/>
    <property type="match status" value="1"/>
</dbReference>
<dbReference type="InterPro" id="IPR050509">
    <property type="entry name" value="CoA-transferase_III"/>
</dbReference>
<keyword evidence="2" id="KW-1185">Reference proteome</keyword>
<evidence type="ECO:0000313" key="2">
    <source>
        <dbReference type="Proteomes" id="UP000802392"/>
    </source>
</evidence>